<protein>
    <submittedName>
        <fullName evidence="2">Uncharacterized protein</fullName>
    </submittedName>
</protein>
<dbReference type="AlphaFoldDB" id="A0A6A6FZI2"/>
<evidence type="ECO:0000313" key="2">
    <source>
        <dbReference type="EMBL" id="KAF2218793.1"/>
    </source>
</evidence>
<feature type="region of interest" description="Disordered" evidence="1">
    <location>
        <begin position="1"/>
        <end position="25"/>
    </location>
</feature>
<accession>A0A6A6FZI2</accession>
<dbReference type="OrthoDB" id="10556844at2759"/>
<dbReference type="Proteomes" id="UP000799538">
    <property type="component" value="Unassembled WGS sequence"/>
</dbReference>
<evidence type="ECO:0000313" key="3">
    <source>
        <dbReference type="Proteomes" id="UP000799538"/>
    </source>
</evidence>
<evidence type="ECO:0000256" key="1">
    <source>
        <dbReference type="SAM" id="MobiDB-lite"/>
    </source>
</evidence>
<proteinExistence type="predicted"/>
<gene>
    <name evidence="2" type="ORF">BDZ85DRAFT_286010</name>
</gene>
<dbReference type="EMBL" id="ML992528">
    <property type="protein sequence ID" value="KAF2218793.1"/>
    <property type="molecule type" value="Genomic_DNA"/>
</dbReference>
<name>A0A6A6FZI2_9PEZI</name>
<organism evidence="2 3">
    <name type="scientific">Elsinoe ampelina</name>
    <dbReference type="NCBI Taxonomy" id="302913"/>
    <lineage>
        <taxon>Eukaryota</taxon>
        <taxon>Fungi</taxon>
        <taxon>Dikarya</taxon>
        <taxon>Ascomycota</taxon>
        <taxon>Pezizomycotina</taxon>
        <taxon>Dothideomycetes</taxon>
        <taxon>Dothideomycetidae</taxon>
        <taxon>Myriangiales</taxon>
        <taxon>Elsinoaceae</taxon>
        <taxon>Elsinoe</taxon>
    </lineage>
</organism>
<keyword evidence="3" id="KW-1185">Reference proteome</keyword>
<feature type="compositionally biased region" description="Basic and acidic residues" evidence="1">
    <location>
        <begin position="1"/>
        <end position="12"/>
    </location>
</feature>
<sequence length="587" mass="69318">MPVENDISKERATPNTNQKKFRKHRFHHAAAPSQVDIVLFSKTEERNIPPRSISVDDLTANWHVLPPEVRDMVFTEYFASINQLYHILSTPFPSILRISQEFRQRGLLAFFKQSRFVALLFRHDNENDNFTLPWHRKHASHWLNLPEGPFYMQDLIIRAVVSRCNGCSNEKLQDADSPHCHQLHQIAIRLCSRKKDTELDEYWNRQIKGPRLGQPVYNSFFQHKQATIYLGHRHLVKRDVLRTAIVKVVEDLFGDKRSMEVQKYLENVCTPATVWEHWLEIDLHNTIEAKLFPTQKIRNDPSIRRWTDSDTGRRRARRVQISESASIFNGFRYTPRRSPHGPFRFPFTKLPPEIRVMVYKFYFRWELVLVQKPSDSALLRASRLLRQEARPYFFSNTTFVIYPHQDEQHKSTLTWMEKHEVYAKKWWKTWSAWKIPTNHIAFNVRGIDPDECPMAYRPHCHKPPMLAEDDRTFLYLRMSPKPVLYHGSGTCPICEGLCHCRWPDTFDLELYSARFQQHVTKHVEAMRKADSEISKLFRRPITAANIRKVRLPENVMRYVARADSAEDAIIEIWERAVVEDVRGGARS</sequence>
<reference evidence="3" key="1">
    <citation type="journal article" date="2020" name="Stud. Mycol.">
        <title>101 Dothideomycetes genomes: A test case for predicting lifestyles and emergence of pathogens.</title>
        <authorList>
            <person name="Haridas S."/>
            <person name="Albert R."/>
            <person name="Binder M."/>
            <person name="Bloem J."/>
            <person name="LaButti K."/>
            <person name="Salamov A."/>
            <person name="Andreopoulos B."/>
            <person name="Baker S."/>
            <person name="Barry K."/>
            <person name="Bills G."/>
            <person name="Bluhm B."/>
            <person name="Cannon C."/>
            <person name="Castanera R."/>
            <person name="Culley D."/>
            <person name="Daum C."/>
            <person name="Ezra D."/>
            <person name="Gonzalez J."/>
            <person name="Henrissat B."/>
            <person name="Kuo A."/>
            <person name="Liang C."/>
            <person name="Lipzen A."/>
            <person name="Lutzoni F."/>
            <person name="Magnuson J."/>
            <person name="Mondo S."/>
            <person name="Nolan M."/>
            <person name="Ohm R."/>
            <person name="Pangilinan J."/>
            <person name="Park H.-J."/>
            <person name="Ramirez L."/>
            <person name="Alfaro M."/>
            <person name="Sun H."/>
            <person name="Tritt A."/>
            <person name="Yoshinaga Y."/>
            <person name="Zwiers L.-H."/>
            <person name="Turgeon B."/>
            <person name="Goodwin S."/>
            <person name="Spatafora J."/>
            <person name="Crous P."/>
            <person name="Grigoriev I."/>
        </authorList>
    </citation>
    <scope>NUCLEOTIDE SEQUENCE [LARGE SCALE GENOMIC DNA]</scope>
    <source>
        <strain evidence="3">CECT 20119</strain>
    </source>
</reference>